<proteinExistence type="inferred from homology"/>
<dbReference type="InterPro" id="IPR002347">
    <property type="entry name" value="SDR_fam"/>
</dbReference>
<dbReference type="GO" id="GO:0016491">
    <property type="term" value="F:oxidoreductase activity"/>
    <property type="evidence" value="ECO:0007669"/>
    <property type="project" value="UniProtKB-KW"/>
</dbReference>
<reference evidence="3" key="1">
    <citation type="submission" date="2018-05" db="EMBL/GenBank/DDBJ databases">
        <authorList>
            <person name="Lanie J.A."/>
            <person name="Ng W.-L."/>
            <person name="Kazmierczak K.M."/>
            <person name="Andrzejewski T.M."/>
            <person name="Davidsen T.M."/>
            <person name="Wayne K.J."/>
            <person name="Tettelin H."/>
            <person name="Glass J.I."/>
            <person name="Rusch D."/>
            <person name="Podicherti R."/>
            <person name="Tsui H.-C.T."/>
            <person name="Winkler M.E."/>
        </authorList>
    </citation>
    <scope>NUCLEOTIDE SEQUENCE</scope>
</reference>
<dbReference type="InterPro" id="IPR036291">
    <property type="entry name" value="NAD(P)-bd_dom_sf"/>
</dbReference>
<dbReference type="PROSITE" id="PS00061">
    <property type="entry name" value="ADH_SHORT"/>
    <property type="match status" value="1"/>
</dbReference>
<dbReference type="FunFam" id="3.40.50.720:FF:000084">
    <property type="entry name" value="Short-chain dehydrogenase reductase"/>
    <property type="match status" value="1"/>
</dbReference>
<dbReference type="InterPro" id="IPR020904">
    <property type="entry name" value="Sc_DH/Rdtase_CS"/>
</dbReference>
<accession>A0A381UV22</accession>
<evidence type="ECO:0000256" key="2">
    <source>
        <dbReference type="ARBA" id="ARBA00023002"/>
    </source>
</evidence>
<evidence type="ECO:0000313" key="3">
    <source>
        <dbReference type="EMBL" id="SVA31985.1"/>
    </source>
</evidence>
<dbReference type="PANTHER" id="PTHR24321">
    <property type="entry name" value="DEHYDROGENASES, SHORT CHAIN"/>
    <property type="match status" value="1"/>
</dbReference>
<dbReference type="PRINTS" id="PR00080">
    <property type="entry name" value="SDRFAMILY"/>
</dbReference>
<dbReference type="PRINTS" id="PR00081">
    <property type="entry name" value="GDHRDH"/>
</dbReference>
<organism evidence="3">
    <name type="scientific">marine metagenome</name>
    <dbReference type="NCBI Taxonomy" id="408172"/>
    <lineage>
        <taxon>unclassified sequences</taxon>
        <taxon>metagenomes</taxon>
        <taxon>ecological metagenomes</taxon>
    </lineage>
</organism>
<dbReference type="Gene3D" id="3.40.50.720">
    <property type="entry name" value="NAD(P)-binding Rossmann-like Domain"/>
    <property type="match status" value="1"/>
</dbReference>
<dbReference type="AlphaFoldDB" id="A0A381UV22"/>
<evidence type="ECO:0000256" key="1">
    <source>
        <dbReference type="ARBA" id="ARBA00006484"/>
    </source>
</evidence>
<comment type="similarity">
    <text evidence="1">Belongs to the short-chain dehydrogenases/reductases (SDR) family.</text>
</comment>
<feature type="non-terminal residue" evidence="3">
    <location>
        <position position="1"/>
    </location>
</feature>
<dbReference type="EMBL" id="UINC01007200">
    <property type="protein sequence ID" value="SVA31985.1"/>
    <property type="molecule type" value="Genomic_DNA"/>
</dbReference>
<dbReference type="Pfam" id="PF13561">
    <property type="entry name" value="adh_short_C2"/>
    <property type="match status" value="1"/>
</dbReference>
<name>A0A381UV22_9ZZZZ</name>
<protein>
    <submittedName>
        <fullName evidence="3">Uncharacterized protein</fullName>
    </submittedName>
</protein>
<sequence>VAKLDNKVILVTGAGRGIGKGCVSKILLEGANVIATDVNKELLEESQREWSGNTDQSIRTNILDISSEEDWNKVMSDIEAKEGFIHGLVNNAGIVNLKPIEEMSLEEFRETQRVNLTGTFIGTKLAVGMMRSKNNAKGSIVNISSISGQTGTLNCSAYSASKGGVRMLTKAVALEVGAKREFIRINSVHPGVIMTPMQIERAGDDADLWEEVRKSIPLGRLGKPEDVASAVTYLLSDASEFMTGAELTVDGGMRVALSGTSLND</sequence>
<gene>
    <name evidence="3" type="ORF">METZ01_LOCUS84839</name>
</gene>
<dbReference type="PANTHER" id="PTHR24321:SF8">
    <property type="entry name" value="ESTRADIOL 17-BETA-DEHYDROGENASE 8-RELATED"/>
    <property type="match status" value="1"/>
</dbReference>
<dbReference type="SUPFAM" id="SSF51735">
    <property type="entry name" value="NAD(P)-binding Rossmann-fold domains"/>
    <property type="match status" value="1"/>
</dbReference>
<keyword evidence="2" id="KW-0560">Oxidoreductase</keyword>
<dbReference type="NCBIfam" id="NF005559">
    <property type="entry name" value="PRK07231.1"/>
    <property type="match status" value="1"/>
</dbReference>